<dbReference type="SUPFAM" id="SSF54593">
    <property type="entry name" value="Glyoxalase/Bleomycin resistance protein/Dihydroxybiphenyl dioxygenase"/>
    <property type="match status" value="1"/>
</dbReference>
<dbReference type="InterPro" id="IPR037523">
    <property type="entry name" value="VOC_core"/>
</dbReference>
<gene>
    <name evidence="2" type="ORF">nbrc107696_36630</name>
</gene>
<reference evidence="3" key="1">
    <citation type="submission" date="2019-06" db="EMBL/GenBank/DDBJ databases">
        <title>Gordonia isolated from sludge of a wastewater treatment plant.</title>
        <authorList>
            <person name="Tamura T."/>
            <person name="Aoyama K."/>
            <person name="Kang Y."/>
            <person name="Saito S."/>
            <person name="Akiyama N."/>
            <person name="Yazawa K."/>
            <person name="Gonoi T."/>
            <person name="Mikami Y."/>
        </authorList>
    </citation>
    <scope>NUCLEOTIDE SEQUENCE [LARGE SCALE GENOMIC DNA]</scope>
    <source>
        <strain evidence="3">NBRC 107696</strain>
    </source>
</reference>
<protein>
    <recommendedName>
        <fullName evidence="1">VOC domain-containing protein</fullName>
    </recommendedName>
</protein>
<comment type="caution">
    <text evidence="2">The sequence shown here is derived from an EMBL/GenBank/DDBJ whole genome shotgun (WGS) entry which is preliminary data.</text>
</comment>
<dbReference type="PANTHER" id="PTHR34109">
    <property type="entry name" value="BNAUNNG04460D PROTEIN-RELATED"/>
    <property type="match status" value="1"/>
</dbReference>
<evidence type="ECO:0000313" key="3">
    <source>
        <dbReference type="Proteomes" id="UP000444960"/>
    </source>
</evidence>
<name>A0A7I9VD34_9ACTN</name>
<dbReference type="EMBL" id="BJOV01000005">
    <property type="protein sequence ID" value="GEE03217.1"/>
    <property type="molecule type" value="Genomic_DNA"/>
</dbReference>
<proteinExistence type="predicted"/>
<accession>A0A7I9VD34</accession>
<keyword evidence="3" id="KW-1185">Reference proteome</keyword>
<dbReference type="Gene3D" id="3.30.720.120">
    <property type="match status" value="1"/>
</dbReference>
<dbReference type="InterPro" id="IPR004360">
    <property type="entry name" value="Glyas_Fos-R_dOase_dom"/>
</dbReference>
<dbReference type="Gene3D" id="3.30.720.110">
    <property type="match status" value="1"/>
</dbReference>
<sequence>MTLMADSVHVQQVFPNLKYADPRAAVDFLSSAFGFDPHFAVEGDDGGVEHAQVRIGSNLVFLSRDRDGDRYGMRAPGALGGTTAALCVRVADDRLDDHQARAEAASARILNPIHQSLAGVREYTCADPEGHVWTFSSYAGE</sequence>
<dbReference type="Pfam" id="PF00903">
    <property type="entry name" value="Glyoxalase"/>
    <property type="match status" value="1"/>
</dbReference>
<evidence type="ECO:0000259" key="1">
    <source>
        <dbReference type="PROSITE" id="PS51819"/>
    </source>
</evidence>
<dbReference type="Proteomes" id="UP000444960">
    <property type="component" value="Unassembled WGS sequence"/>
</dbReference>
<dbReference type="PROSITE" id="PS51819">
    <property type="entry name" value="VOC"/>
    <property type="match status" value="1"/>
</dbReference>
<feature type="domain" description="VOC" evidence="1">
    <location>
        <begin position="9"/>
        <end position="138"/>
    </location>
</feature>
<organism evidence="2 3">
    <name type="scientific">Gordonia spumicola</name>
    <dbReference type="NCBI Taxonomy" id="589161"/>
    <lineage>
        <taxon>Bacteria</taxon>
        <taxon>Bacillati</taxon>
        <taxon>Actinomycetota</taxon>
        <taxon>Actinomycetes</taxon>
        <taxon>Mycobacteriales</taxon>
        <taxon>Gordoniaceae</taxon>
        <taxon>Gordonia</taxon>
    </lineage>
</organism>
<dbReference type="PANTHER" id="PTHR34109:SF1">
    <property type="entry name" value="VOC DOMAIN-CONTAINING PROTEIN"/>
    <property type="match status" value="1"/>
</dbReference>
<evidence type="ECO:0000313" key="2">
    <source>
        <dbReference type="EMBL" id="GEE03217.1"/>
    </source>
</evidence>
<dbReference type="AlphaFoldDB" id="A0A7I9VD34"/>
<dbReference type="InterPro" id="IPR029068">
    <property type="entry name" value="Glyas_Bleomycin-R_OHBP_Dase"/>
</dbReference>